<keyword evidence="1" id="KW-1133">Transmembrane helix</keyword>
<dbReference type="EMBL" id="GGFL01010963">
    <property type="protein sequence ID" value="MBW75141.1"/>
    <property type="molecule type" value="Transcribed_RNA"/>
</dbReference>
<proteinExistence type="predicted"/>
<accession>A0A2M4DCF0</accession>
<evidence type="ECO:0000256" key="2">
    <source>
        <dbReference type="SAM" id="SignalP"/>
    </source>
</evidence>
<reference evidence="3" key="1">
    <citation type="submission" date="2018-01" db="EMBL/GenBank/DDBJ databases">
        <title>An insight into the sialome of Amazonian anophelines.</title>
        <authorList>
            <person name="Ribeiro J.M."/>
            <person name="Scarpassa V."/>
            <person name="Calvo E."/>
        </authorList>
    </citation>
    <scope>NUCLEOTIDE SEQUENCE</scope>
</reference>
<keyword evidence="1" id="KW-0472">Membrane</keyword>
<evidence type="ECO:0000256" key="1">
    <source>
        <dbReference type="SAM" id="Phobius"/>
    </source>
</evidence>
<keyword evidence="2" id="KW-0732">Signal</keyword>
<evidence type="ECO:0008006" key="4">
    <source>
        <dbReference type="Google" id="ProtNLM"/>
    </source>
</evidence>
<keyword evidence="1" id="KW-0812">Transmembrane</keyword>
<name>A0A2M4DCF0_ANODA</name>
<sequence>MAWAWGPGTPASFLLHSLLLSYVCAVRCHLCFRFAVYSIYVVHVCVSMCVYMYSTEEISRNELNRKPPVFLSTQASPISYLYLYYVYHSCYFHVS</sequence>
<protein>
    <recommendedName>
        <fullName evidence="4">Secreted protein</fullName>
    </recommendedName>
</protein>
<feature type="chain" id="PRO_5014960634" description="Secreted protein" evidence="2">
    <location>
        <begin position="26"/>
        <end position="95"/>
    </location>
</feature>
<evidence type="ECO:0000313" key="3">
    <source>
        <dbReference type="EMBL" id="MBW75141.1"/>
    </source>
</evidence>
<feature type="signal peptide" evidence="2">
    <location>
        <begin position="1"/>
        <end position="25"/>
    </location>
</feature>
<organism evidence="3">
    <name type="scientific">Anopheles darlingi</name>
    <name type="common">Mosquito</name>
    <dbReference type="NCBI Taxonomy" id="43151"/>
    <lineage>
        <taxon>Eukaryota</taxon>
        <taxon>Metazoa</taxon>
        <taxon>Ecdysozoa</taxon>
        <taxon>Arthropoda</taxon>
        <taxon>Hexapoda</taxon>
        <taxon>Insecta</taxon>
        <taxon>Pterygota</taxon>
        <taxon>Neoptera</taxon>
        <taxon>Endopterygota</taxon>
        <taxon>Diptera</taxon>
        <taxon>Nematocera</taxon>
        <taxon>Culicoidea</taxon>
        <taxon>Culicidae</taxon>
        <taxon>Anophelinae</taxon>
        <taxon>Anopheles</taxon>
    </lineage>
</organism>
<feature type="transmembrane region" description="Helical" evidence="1">
    <location>
        <begin position="35"/>
        <end position="53"/>
    </location>
</feature>
<dbReference type="AlphaFoldDB" id="A0A2M4DCF0"/>